<proteinExistence type="predicted"/>
<dbReference type="Pfam" id="PF09933">
    <property type="entry name" value="DUF2165"/>
    <property type="match status" value="1"/>
</dbReference>
<dbReference type="EMBL" id="JAHVAH010000001">
    <property type="protein sequence ID" value="MBW0144682.1"/>
    <property type="molecule type" value="Genomic_DNA"/>
</dbReference>
<evidence type="ECO:0000313" key="3">
    <source>
        <dbReference type="EMBL" id="MBW0144682.1"/>
    </source>
</evidence>
<keyword evidence="2" id="KW-1133">Transmembrane helix</keyword>
<evidence type="ECO:0000313" key="4">
    <source>
        <dbReference type="Proteomes" id="UP000698028"/>
    </source>
</evidence>
<feature type="transmembrane region" description="Helical" evidence="2">
    <location>
        <begin position="104"/>
        <end position="126"/>
    </location>
</feature>
<feature type="transmembrane region" description="Helical" evidence="2">
    <location>
        <begin position="61"/>
        <end position="83"/>
    </location>
</feature>
<sequence>MRIRYVKILLVVVAALQALIIGLTKLANLESAKAAVAEMFAPKVGALSGILGSVTDAGAVSAITWTIIILEVGAGALALIGAVRMTMSHDGTVAAFEASKRIALVALGVMLLTWLGLFQTIGGALFQMGQSDVGRAILADNFLFAMTSGLVLLIVAQPEPPHADRDPHDRRLREAKGDLAR</sequence>
<dbReference type="RefSeq" id="WP_218632648.1">
    <property type="nucleotide sequence ID" value="NZ_JAHVAH010000001.1"/>
</dbReference>
<evidence type="ECO:0000256" key="1">
    <source>
        <dbReference type="SAM" id="MobiDB-lite"/>
    </source>
</evidence>
<keyword evidence="2" id="KW-0472">Membrane</keyword>
<evidence type="ECO:0000256" key="2">
    <source>
        <dbReference type="SAM" id="Phobius"/>
    </source>
</evidence>
<reference evidence="3 4" key="1">
    <citation type="submission" date="2021-07" db="EMBL/GenBank/DDBJ databases">
        <title>The draft genome sequence of Sphingomicrobium sp. B8.</title>
        <authorList>
            <person name="Mu L."/>
        </authorList>
    </citation>
    <scope>NUCLEOTIDE SEQUENCE [LARGE SCALE GENOMIC DNA]</scope>
    <source>
        <strain evidence="3 4">B8</strain>
    </source>
</reference>
<accession>A0ABS6V668</accession>
<feature type="transmembrane region" description="Helical" evidence="2">
    <location>
        <begin position="138"/>
        <end position="156"/>
    </location>
</feature>
<protein>
    <submittedName>
        <fullName evidence="3">DUF2165 domain-containing protein</fullName>
    </submittedName>
</protein>
<dbReference type="Proteomes" id="UP000698028">
    <property type="component" value="Unassembled WGS sequence"/>
</dbReference>
<comment type="caution">
    <text evidence="3">The sequence shown here is derived from an EMBL/GenBank/DDBJ whole genome shotgun (WGS) entry which is preliminary data.</text>
</comment>
<name>A0ABS6V668_9SPHN</name>
<organism evidence="3 4">
    <name type="scientific">Sphingomicrobium clamense</name>
    <dbReference type="NCBI Taxonomy" id="2851013"/>
    <lineage>
        <taxon>Bacteria</taxon>
        <taxon>Pseudomonadati</taxon>
        <taxon>Pseudomonadota</taxon>
        <taxon>Alphaproteobacteria</taxon>
        <taxon>Sphingomonadales</taxon>
        <taxon>Sphingomonadaceae</taxon>
        <taxon>Sphingomicrobium</taxon>
    </lineage>
</organism>
<gene>
    <name evidence="3" type="ORF">KTQ36_05160</name>
</gene>
<dbReference type="InterPro" id="IPR018681">
    <property type="entry name" value="DUF2165_transmembrane"/>
</dbReference>
<keyword evidence="2" id="KW-0812">Transmembrane</keyword>
<keyword evidence="4" id="KW-1185">Reference proteome</keyword>
<feature type="region of interest" description="Disordered" evidence="1">
    <location>
        <begin position="161"/>
        <end position="181"/>
    </location>
</feature>